<feature type="compositionally biased region" description="Polar residues" evidence="1">
    <location>
        <begin position="263"/>
        <end position="273"/>
    </location>
</feature>
<dbReference type="AlphaFoldDB" id="A0ABD3VV39"/>
<name>A0ABD3VV39_SINWO</name>
<protein>
    <recommendedName>
        <fullName evidence="2">Arb2 domain-containing protein</fullName>
    </recommendedName>
</protein>
<feature type="region of interest" description="Disordered" evidence="1">
    <location>
        <begin position="141"/>
        <end position="161"/>
    </location>
</feature>
<evidence type="ECO:0000259" key="2">
    <source>
        <dbReference type="Pfam" id="PF22749"/>
    </source>
</evidence>
<dbReference type="Pfam" id="PF22749">
    <property type="entry name" value="Arb2"/>
    <property type="match status" value="1"/>
</dbReference>
<dbReference type="InterPro" id="IPR048263">
    <property type="entry name" value="Arb2"/>
</dbReference>
<organism evidence="3 4">
    <name type="scientific">Sinanodonta woodiana</name>
    <name type="common">Chinese pond mussel</name>
    <name type="synonym">Anodonta woodiana</name>
    <dbReference type="NCBI Taxonomy" id="1069815"/>
    <lineage>
        <taxon>Eukaryota</taxon>
        <taxon>Metazoa</taxon>
        <taxon>Spiralia</taxon>
        <taxon>Lophotrochozoa</taxon>
        <taxon>Mollusca</taxon>
        <taxon>Bivalvia</taxon>
        <taxon>Autobranchia</taxon>
        <taxon>Heteroconchia</taxon>
        <taxon>Palaeoheterodonta</taxon>
        <taxon>Unionida</taxon>
        <taxon>Unionoidea</taxon>
        <taxon>Unionidae</taxon>
        <taxon>Unioninae</taxon>
        <taxon>Sinanodonta</taxon>
    </lineage>
</organism>
<dbReference type="SUPFAM" id="SSF53474">
    <property type="entry name" value="alpha/beta-Hydrolases"/>
    <property type="match status" value="1"/>
</dbReference>
<feature type="compositionally biased region" description="Basic and acidic residues" evidence="1">
    <location>
        <begin position="190"/>
        <end position="201"/>
    </location>
</feature>
<evidence type="ECO:0000313" key="3">
    <source>
        <dbReference type="EMBL" id="KAL3865464.1"/>
    </source>
</evidence>
<dbReference type="PANTHER" id="PTHR21357:SF4">
    <property type="entry name" value="FAM172 FAMILY PROTEIN HOMOLOG CG10038"/>
    <property type="match status" value="1"/>
</dbReference>
<dbReference type="Proteomes" id="UP001634394">
    <property type="component" value="Unassembled WGS sequence"/>
</dbReference>
<feature type="domain" description="Arb2" evidence="2">
    <location>
        <begin position="45"/>
        <end position="138"/>
    </location>
</feature>
<evidence type="ECO:0000313" key="4">
    <source>
        <dbReference type="Proteomes" id="UP001634394"/>
    </source>
</evidence>
<feature type="compositionally biased region" description="Basic and acidic residues" evidence="1">
    <location>
        <begin position="230"/>
        <end position="254"/>
    </location>
</feature>
<reference evidence="3 4" key="1">
    <citation type="submission" date="2024-11" db="EMBL/GenBank/DDBJ databases">
        <title>Chromosome-level genome assembly of the freshwater bivalve Anodonta woodiana.</title>
        <authorList>
            <person name="Chen X."/>
        </authorList>
    </citation>
    <scope>NUCLEOTIDE SEQUENCE [LARGE SCALE GENOMIC DNA]</scope>
    <source>
        <strain evidence="3">MN2024</strain>
        <tissue evidence="3">Gills</tissue>
    </source>
</reference>
<keyword evidence="4" id="KW-1185">Reference proteome</keyword>
<gene>
    <name evidence="3" type="ORF">ACJMK2_042851</name>
</gene>
<feature type="region of interest" description="Disordered" evidence="1">
    <location>
        <begin position="190"/>
        <end position="273"/>
    </location>
</feature>
<feature type="compositionally biased region" description="Acidic residues" evidence="1">
    <location>
        <begin position="215"/>
        <end position="224"/>
    </location>
</feature>
<sequence>MKAWTQELSCHTSERPMRMDTVSLLLMPTLTLMKSPVQRRKSPSQLGQGNSSPEEHVKTLWTDIVRSCPAKHIAIVAHSYGGVSLLELVKDLIEELRERVFAIALTDSVHSMRRQEASEDVIEFYKERACNWASAYDPLDAPLQTSEEEPPTVSAGTDQHDMTSRCSINSIFKFFMERYERTLHPSEYQNIKEDTRKKSISPERSMVRGQGEGKDSEDESDTQSDNEAGPTKDDKNERLSEIHPVHDVEMEERPQPQGRAQGDDSNSPPKSEL</sequence>
<comment type="caution">
    <text evidence="3">The sequence shown here is derived from an EMBL/GenBank/DDBJ whole genome shotgun (WGS) entry which is preliminary data.</text>
</comment>
<proteinExistence type="predicted"/>
<accession>A0ABD3VV39</accession>
<dbReference type="PANTHER" id="PTHR21357">
    <property type="entry name" value="FAM172 FAMILY PROTEIN HOMOLOG CG10038"/>
    <property type="match status" value="1"/>
</dbReference>
<evidence type="ECO:0000256" key="1">
    <source>
        <dbReference type="SAM" id="MobiDB-lite"/>
    </source>
</evidence>
<dbReference type="InterPro" id="IPR053858">
    <property type="entry name" value="Arb2_dom"/>
</dbReference>
<dbReference type="InterPro" id="IPR029058">
    <property type="entry name" value="AB_hydrolase_fold"/>
</dbReference>
<dbReference type="EMBL" id="JBJQND010000009">
    <property type="protein sequence ID" value="KAL3865464.1"/>
    <property type="molecule type" value="Genomic_DNA"/>
</dbReference>